<name>A0A8C0E2Q8_BALMU</name>
<dbReference type="PANTHER" id="PTHR10623">
    <property type="entry name" value="MICROTUBULE-ASSOCIATED PROTEIN RP/EB FAMILY MEMBER"/>
    <property type="match status" value="1"/>
</dbReference>
<dbReference type="GeneTree" id="ENSGT00490000043329"/>
<dbReference type="InterPro" id="IPR027328">
    <property type="entry name" value="MAPRE"/>
</dbReference>
<dbReference type="AlphaFoldDB" id="A0A8C0E2Q8"/>
<accession>A0A8C0E2Q8</accession>
<dbReference type="Gene3D" id="1.10.418.10">
    <property type="entry name" value="Calponin-like domain"/>
    <property type="match status" value="1"/>
</dbReference>
<organism evidence="1">
    <name type="scientific">Balaenoptera musculus</name>
    <name type="common">Blue whale</name>
    <dbReference type="NCBI Taxonomy" id="9771"/>
    <lineage>
        <taxon>Eukaryota</taxon>
        <taxon>Metazoa</taxon>
        <taxon>Chordata</taxon>
        <taxon>Craniata</taxon>
        <taxon>Vertebrata</taxon>
        <taxon>Euteleostomi</taxon>
        <taxon>Mammalia</taxon>
        <taxon>Eutheria</taxon>
        <taxon>Laurasiatheria</taxon>
        <taxon>Artiodactyla</taxon>
        <taxon>Whippomorpha</taxon>
        <taxon>Cetacea</taxon>
        <taxon>Mysticeti</taxon>
        <taxon>Balaenopteridae</taxon>
        <taxon>Balaenoptera</taxon>
    </lineage>
</organism>
<sequence length="169" mass="18639">LAVGGFQPPALQQATSRSPVVLVLMNDSLQSAPKKMEQLCMGAADCQLMDMLFPGYTALKKGRFQTKPNHEYIQNFKILQAGFKRMDVDKIILVDKSLKGKFQVFFNLLSGSRNLLCECDGKDYDPTVAAGQGAPWEGPQQHLNASLQIVLNCKTLSFIILRGLAGFFP</sequence>
<proteinExistence type="predicted"/>
<dbReference type="Ensembl" id="ENSBMST00010032258.1">
    <property type="protein sequence ID" value="ENSBMSP00010029307.1"/>
    <property type="gene ID" value="ENSBMSG00010021257.1"/>
</dbReference>
<dbReference type="SUPFAM" id="SSF47576">
    <property type="entry name" value="Calponin-homology domain, CH-domain"/>
    <property type="match status" value="1"/>
</dbReference>
<reference evidence="1" key="1">
    <citation type="submission" date="2023-09" db="UniProtKB">
        <authorList>
            <consortium name="Ensembl"/>
        </authorList>
    </citation>
    <scope>IDENTIFICATION</scope>
</reference>
<dbReference type="InterPro" id="IPR036872">
    <property type="entry name" value="CH_dom_sf"/>
</dbReference>
<protein>
    <submittedName>
        <fullName evidence="1">Uncharacterized protein</fullName>
    </submittedName>
</protein>
<evidence type="ECO:0000313" key="1">
    <source>
        <dbReference type="Ensembl" id="ENSBMSP00010029307.1"/>
    </source>
</evidence>
<dbReference type="GO" id="GO:0008017">
    <property type="term" value="F:microtubule binding"/>
    <property type="evidence" value="ECO:0007669"/>
    <property type="project" value="InterPro"/>
</dbReference>